<organism evidence="2 3">
    <name type="scientific">Chelonia mydas</name>
    <name type="common">Green sea-turtle</name>
    <name type="synonym">Chelonia agassizi</name>
    <dbReference type="NCBI Taxonomy" id="8469"/>
    <lineage>
        <taxon>Eukaryota</taxon>
        <taxon>Metazoa</taxon>
        <taxon>Chordata</taxon>
        <taxon>Craniata</taxon>
        <taxon>Vertebrata</taxon>
        <taxon>Euteleostomi</taxon>
        <taxon>Archelosauria</taxon>
        <taxon>Testudinata</taxon>
        <taxon>Testudines</taxon>
        <taxon>Cryptodira</taxon>
        <taxon>Durocryptodira</taxon>
        <taxon>Americhelydia</taxon>
        <taxon>Chelonioidea</taxon>
        <taxon>Cheloniidae</taxon>
        <taxon>Chelonia</taxon>
    </lineage>
</organism>
<dbReference type="EMBL" id="KB586215">
    <property type="protein sequence ID" value="EMP25864.1"/>
    <property type="molecule type" value="Genomic_DNA"/>
</dbReference>
<feature type="region of interest" description="Disordered" evidence="1">
    <location>
        <begin position="233"/>
        <end position="295"/>
    </location>
</feature>
<feature type="region of interest" description="Disordered" evidence="1">
    <location>
        <begin position="1"/>
        <end position="88"/>
    </location>
</feature>
<proteinExistence type="predicted"/>
<keyword evidence="3" id="KW-1185">Reference proteome</keyword>
<protein>
    <submittedName>
        <fullName evidence="2">Uncharacterized protein</fullName>
    </submittedName>
</protein>
<dbReference type="Proteomes" id="UP000031443">
    <property type="component" value="Unassembled WGS sequence"/>
</dbReference>
<evidence type="ECO:0000256" key="1">
    <source>
        <dbReference type="SAM" id="MobiDB-lite"/>
    </source>
</evidence>
<evidence type="ECO:0000313" key="3">
    <source>
        <dbReference type="Proteomes" id="UP000031443"/>
    </source>
</evidence>
<reference evidence="3" key="1">
    <citation type="journal article" date="2013" name="Nat. Genet.">
        <title>The draft genomes of soft-shell turtle and green sea turtle yield insights into the development and evolution of the turtle-specific body plan.</title>
        <authorList>
            <person name="Wang Z."/>
            <person name="Pascual-Anaya J."/>
            <person name="Zadissa A."/>
            <person name="Li W."/>
            <person name="Niimura Y."/>
            <person name="Huang Z."/>
            <person name="Li C."/>
            <person name="White S."/>
            <person name="Xiong Z."/>
            <person name="Fang D."/>
            <person name="Wang B."/>
            <person name="Ming Y."/>
            <person name="Chen Y."/>
            <person name="Zheng Y."/>
            <person name="Kuraku S."/>
            <person name="Pignatelli M."/>
            <person name="Herrero J."/>
            <person name="Beal K."/>
            <person name="Nozawa M."/>
            <person name="Li Q."/>
            <person name="Wang J."/>
            <person name="Zhang H."/>
            <person name="Yu L."/>
            <person name="Shigenobu S."/>
            <person name="Wang J."/>
            <person name="Liu J."/>
            <person name="Flicek P."/>
            <person name="Searle S."/>
            <person name="Wang J."/>
            <person name="Kuratani S."/>
            <person name="Yin Y."/>
            <person name="Aken B."/>
            <person name="Zhang G."/>
            <person name="Irie N."/>
        </authorList>
    </citation>
    <scope>NUCLEOTIDE SEQUENCE [LARGE SCALE GENOMIC DNA]</scope>
</reference>
<sequence length="295" mass="30757">MGEGPPQGESSLPHAAPPLGPRVPEPSPLPPDTTPVSRPPDDAMEGWALVQGKRGKRKARAPLLSTDAEAPRKTRSGAPMPSPLPCPRVRSIPRYRLGKTWQHGRAVPFLHWSPFPPRPPIEPLLPCYHLDPCEPRGERCFGHWRGDLWGGGRRAPFCLREDRAPGSDPSLPGGGRPSASGPRSERPHPAPPSPCSLPLTTDSAPTSEGSLSSSICPAAGGTLLSAGEPTEAMAGAMGLGPEPHGMSLVGVGQPTSFPGGDPTEGCPPFDAVATTPAMEPEPSITEGPLPTPPDS</sequence>
<accession>M7AMY8</accession>
<name>M7AMY8_CHEMY</name>
<feature type="compositionally biased region" description="Polar residues" evidence="1">
    <location>
        <begin position="199"/>
        <end position="214"/>
    </location>
</feature>
<dbReference type="AlphaFoldDB" id="M7AMY8"/>
<evidence type="ECO:0000313" key="2">
    <source>
        <dbReference type="EMBL" id="EMP25864.1"/>
    </source>
</evidence>
<feature type="region of interest" description="Disordered" evidence="1">
    <location>
        <begin position="160"/>
        <end position="214"/>
    </location>
</feature>
<feature type="compositionally biased region" description="Pro residues" evidence="1">
    <location>
        <begin position="15"/>
        <end position="33"/>
    </location>
</feature>
<gene>
    <name evidence="2" type="ORF">UY3_17056</name>
</gene>